<keyword evidence="1" id="KW-0560">Oxidoreductase</keyword>
<dbReference type="AlphaFoldDB" id="A0A1F6D419"/>
<dbReference type="Gene3D" id="3.40.50.970">
    <property type="match status" value="1"/>
</dbReference>
<dbReference type="CDD" id="cd07034">
    <property type="entry name" value="TPP_PYR_PFOR_IOR-alpha_like"/>
    <property type="match status" value="1"/>
</dbReference>
<dbReference type="SUPFAM" id="SSF52922">
    <property type="entry name" value="TK C-terminal domain-like"/>
    <property type="match status" value="1"/>
</dbReference>
<dbReference type="FunFam" id="3.40.50.970:FF:000022">
    <property type="entry name" value="2-oxoglutarate ferredoxin oxidoreductase alpha subunit"/>
    <property type="match status" value="1"/>
</dbReference>
<dbReference type="EMBL" id="MFKF01000060">
    <property type="protein sequence ID" value="OGG55782.1"/>
    <property type="molecule type" value="Genomic_DNA"/>
</dbReference>
<dbReference type="PANTHER" id="PTHR43088">
    <property type="entry name" value="SUBUNIT OF PYRUVATE:FLAVODOXIN OXIDOREDUCTASE-RELATED"/>
    <property type="match status" value="1"/>
</dbReference>
<dbReference type="Gene3D" id="3.40.50.920">
    <property type="match status" value="1"/>
</dbReference>
<evidence type="ECO:0000259" key="2">
    <source>
        <dbReference type="Pfam" id="PF01855"/>
    </source>
</evidence>
<dbReference type="Pfam" id="PF17147">
    <property type="entry name" value="PFOR_II"/>
    <property type="match status" value="1"/>
</dbReference>
<evidence type="ECO:0000313" key="4">
    <source>
        <dbReference type="EMBL" id="OGG55782.1"/>
    </source>
</evidence>
<feature type="domain" description="Pyruvate:ferredoxin oxidoreductase core" evidence="3">
    <location>
        <begin position="280"/>
        <end position="368"/>
    </location>
</feature>
<protein>
    <submittedName>
        <fullName evidence="4">2-oxoglutarate synthase subunit alpha</fullName>
    </submittedName>
</protein>
<dbReference type="InterPro" id="IPR033412">
    <property type="entry name" value="PFOR_II"/>
</dbReference>
<comment type="caution">
    <text evidence="4">The sequence shown here is derived from an EMBL/GenBank/DDBJ whole genome shotgun (WGS) entry which is preliminary data.</text>
</comment>
<dbReference type="PANTHER" id="PTHR43088:SF1">
    <property type="entry name" value="SUBUNIT OF PYRUVATE:FLAVODOXIN OXIDOREDUCTASE"/>
    <property type="match status" value="1"/>
</dbReference>
<dbReference type="InterPro" id="IPR029061">
    <property type="entry name" value="THDP-binding"/>
</dbReference>
<dbReference type="Pfam" id="PF01855">
    <property type="entry name" value="POR_N"/>
    <property type="match status" value="1"/>
</dbReference>
<dbReference type="NCBIfam" id="NF006412">
    <property type="entry name" value="PRK08659.1"/>
    <property type="match status" value="1"/>
</dbReference>
<evidence type="ECO:0000256" key="1">
    <source>
        <dbReference type="ARBA" id="ARBA00023002"/>
    </source>
</evidence>
<accession>A0A1F6D419</accession>
<organism evidence="4 5">
    <name type="scientific">Handelsmanbacteria sp. (strain RIFCSPLOWO2_12_FULL_64_10)</name>
    <dbReference type="NCBI Taxonomy" id="1817868"/>
    <lineage>
        <taxon>Bacteria</taxon>
        <taxon>Candidatus Handelsmaniibacteriota</taxon>
    </lineage>
</organism>
<dbReference type="InterPro" id="IPR009014">
    <property type="entry name" value="Transketo_C/PFOR_II"/>
</dbReference>
<proteinExistence type="predicted"/>
<gene>
    <name evidence="4" type="ORF">A3F84_04315</name>
</gene>
<reference evidence="4 5" key="1">
    <citation type="journal article" date="2016" name="Nat. Commun.">
        <title>Thousands of microbial genomes shed light on interconnected biogeochemical processes in an aquifer system.</title>
        <authorList>
            <person name="Anantharaman K."/>
            <person name="Brown C.T."/>
            <person name="Hug L.A."/>
            <person name="Sharon I."/>
            <person name="Castelle C.J."/>
            <person name="Probst A.J."/>
            <person name="Thomas B.C."/>
            <person name="Singh A."/>
            <person name="Wilkins M.J."/>
            <person name="Karaoz U."/>
            <person name="Brodie E.L."/>
            <person name="Williams K.H."/>
            <person name="Hubbard S.S."/>
            <person name="Banfield J.F."/>
        </authorList>
    </citation>
    <scope>NUCLEOTIDE SEQUENCE [LARGE SCALE GENOMIC DNA]</scope>
    <source>
        <strain evidence="5">RIFCSPLOWO2_12_FULL_64_10</strain>
    </source>
</reference>
<sequence length="379" mass="40509">MTESPSSTNQFMNGDIACAEGALAAGCRLFAGYPITPSTEIAEHLARRLPDVGGVFVQMEDELASMAAVLGGSWGGARAMTATSGPGFSLMQENIGWGMFTETPCVVVDIQRGSPSTGLPTLTSQSDVMQAKWGSHGDYEPVAYAPASPQEMFDLTIRAFNVADRLRQPVFIMSDETVGHMTELVRVAAPGSVPREGRPRPAEPPGDGYLPFRAGADLVPPMVHAGEGYRIHITGLTHTDNGYPSNSAAVHDTLVRRLSAKVLQHAPDLVAVEHLATEDAEVVVVAYGGTSRSARLAVRNARESGIRCGMLRLIGLWPFPSEEIAALGRRANLLVAEGNLGQMAREVERFTDRPVRRVNHGGGHLLLPEVILDAIKEAV</sequence>
<dbReference type="InterPro" id="IPR052368">
    <property type="entry name" value="2-oxoacid_oxidoreductase"/>
</dbReference>
<dbReference type="Proteomes" id="UP000178606">
    <property type="component" value="Unassembled WGS sequence"/>
</dbReference>
<dbReference type="SUPFAM" id="SSF52518">
    <property type="entry name" value="Thiamin diphosphate-binding fold (THDP-binding)"/>
    <property type="match status" value="1"/>
</dbReference>
<dbReference type="InterPro" id="IPR002880">
    <property type="entry name" value="Pyrv_Fd/Flavodoxin_OxRdtase_N"/>
</dbReference>
<feature type="domain" description="Pyruvate flavodoxin/ferredoxin oxidoreductase pyrimidine binding" evidence="2">
    <location>
        <begin position="20"/>
        <end position="253"/>
    </location>
</feature>
<dbReference type="GO" id="GO:0016491">
    <property type="term" value="F:oxidoreductase activity"/>
    <property type="evidence" value="ECO:0007669"/>
    <property type="project" value="UniProtKB-KW"/>
</dbReference>
<evidence type="ECO:0000313" key="5">
    <source>
        <dbReference type="Proteomes" id="UP000178606"/>
    </source>
</evidence>
<name>A0A1F6D419_HANXR</name>
<evidence type="ECO:0000259" key="3">
    <source>
        <dbReference type="Pfam" id="PF17147"/>
    </source>
</evidence>